<proteinExistence type="predicted"/>
<feature type="compositionally biased region" description="Gly residues" evidence="9">
    <location>
        <begin position="540"/>
        <end position="550"/>
    </location>
</feature>
<dbReference type="InterPro" id="IPR001789">
    <property type="entry name" value="Sig_transdc_resp-reg_receiver"/>
</dbReference>
<dbReference type="SMART" id="SM00448">
    <property type="entry name" value="REC"/>
    <property type="match status" value="1"/>
</dbReference>
<evidence type="ECO:0000256" key="3">
    <source>
        <dbReference type="ARBA" id="ARBA00023125"/>
    </source>
</evidence>
<evidence type="ECO:0000313" key="12">
    <source>
        <dbReference type="Proteomes" id="UP000813444"/>
    </source>
</evidence>
<protein>
    <recommendedName>
        <fullName evidence="6">Transcription factor</fullName>
    </recommendedName>
</protein>
<dbReference type="Pfam" id="PF00072">
    <property type="entry name" value="Response_reg"/>
    <property type="match status" value="1"/>
</dbReference>
<feature type="compositionally biased region" description="Basic and acidic residues" evidence="9">
    <location>
        <begin position="571"/>
        <end position="580"/>
    </location>
</feature>
<evidence type="ECO:0000259" key="10">
    <source>
        <dbReference type="PROSITE" id="PS50110"/>
    </source>
</evidence>
<dbReference type="GO" id="GO:0043565">
    <property type="term" value="F:sequence-specific DNA binding"/>
    <property type="evidence" value="ECO:0007669"/>
    <property type="project" value="InterPro"/>
</dbReference>
<dbReference type="PANTHER" id="PTHR10015:SF361">
    <property type="entry name" value="TRANSCRIPTION FACTOR SKN7"/>
    <property type="match status" value="1"/>
</dbReference>
<evidence type="ECO:0000256" key="9">
    <source>
        <dbReference type="SAM" id="MobiDB-lite"/>
    </source>
</evidence>
<dbReference type="AlphaFoldDB" id="A0A8K0T2T7"/>
<feature type="compositionally biased region" description="Polar residues" evidence="9">
    <location>
        <begin position="557"/>
        <end position="566"/>
    </location>
</feature>
<dbReference type="InterPro" id="IPR011006">
    <property type="entry name" value="CheY-like_superfamily"/>
</dbReference>
<keyword evidence="2 6" id="KW-0805">Transcription regulation</keyword>
<dbReference type="Gene3D" id="1.10.10.10">
    <property type="entry name" value="Winged helix-like DNA-binding domain superfamily/Winged helix DNA-binding domain"/>
    <property type="match status" value="1"/>
</dbReference>
<sequence>MSGADMGAATGGNNTASEFVRKLFRMLEDPSHQDVARWGKDGDSFVVVEGEKFTRSILPKHFKHSNMSSFIRQLNKYDFHKVKPTSDSETSSPNGNVLEFRHPYFRIDSKDDLDNIRRKAPAPRKPQTTEDYTTNHHIGVISEQLTATQQQVQQLQELYADVSQTNKLLVNEVVTLQKMLQAQKQAQYEMLNYLTPFESRNNGLMSQQQMGPSSAGSASDMSDNVPELRRARELLSSVSSNSIADRELERLQGVYGSPADSGAMITPTTMPMLHDPMTDISRYPIYPVGQTVGIDPFHSDHIHKIPYAMPNDTSSLEDQQQQQQQQQQQAPQPVLLTKPVTPAPADKPNDLWGPKKPLIFLVEDDPVCAKIGIKFLKSMGCEVEHASNGVDAYARTQETGRDHFDMIFMDIIMPKLDGVSTTLYIRQNYPSVPIIAMTSNIRPEEVNGYFEHGMNGVLAKPFTREGMLKSVKSNMSHLLKNPPPQSDSGSGFMLGNVPFLQTPGGHPLKFDTPTPPSAAAISTWSPGNMPQASPINSAGDGFGMMNGGGQFSMAPMQRQTYSSTLDAASRLSDHDSPPDHKRQRLNPPHGGFS</sequence>
<comment type="subcellular location">
    <subcellularLocation>
        <location evidence="1 6">Nucleus</location>
    </subcellularLocation>
</comment>
<dbReference type="PROSITE" id="PS50110">
    <property type="entry name" value="RESPONSE_REGULATORY"/>
    <property type="match status" value="1"/>
</dbReference>
<dbReference type="OrthoDB" id="424572at2759"/>
<evidence type="ECO:0000256" key="7">
    <source>
        <dbReference type="PROSITE-ProRule" id="PRU00169"/>
    </source>
</evidence>
<feature type="domain" description="Response regulatory" evidence="10">
    <location>
        <begin position="358"/>
        <end position="475"/>
    </location>
</feature>
<accession>A0A8K0T2T7</accession>
<dbReference type="GO" id="GO:0005634">
    <property type="term" value="C:nucleus"/>
    <property type="evidence" value="ECO:0007669"/>
    <property type="project" value="UniProtKB-SubCell"/>
</dbReference>
<feature type="region of interest" description="Disordered" evidence="9">
    <location>
        <begin position="525"/>
        <end position="593"/>
    </location>
</feature>
<gene>
    <name evidence="11" type="ORF">B0I35DRAFT_348872</name>
</gene>
<dbReference type="InterPro" id="IPR014402">
    <property type="entry name" value="Sig_transdc_resp-reg_Skn7"/>
</dbReference>
<dbReference type="Pfam" id="PF00447">
    <property type="entry name" value="HSF_DNA-bind"/>
    <property type="match status" value="1"/>
</dbReference>
<dbReference type="PROSITE" id="PS00434">
    <property type="entry name" value="HSF_DOMAIN"/>
    <property type="match status" value="1"/>
</dbReference>
<keyword evidence="5 6" id="KW-0539">Nucleus</keyword>
<dbReference type="PIRSF" id="PIRSF002595">
    <property type="entry name" value="RR_SKN7"/>
    <property type="match status" value="1"/>
</dbReference>
<feature type="compositionally biased region" description="Polar residues" evidence="9">
    <location>
        <begin position="203"/>
        <end position="222"/>
    </location>
</feature>
<name>A0A8K0T2T7_9HYPO</name>
<reference evidence="11" key="1">
    <citation type="journal article" date="2021" name="Nat. Commun.">
        <title>Genetic determinants of endophytism in the Arabidopsis root mycobiome.</title>
        <authorList>
            <person name="Mesny F."/>
            <person name="Miyauchi S."/>
            <person name="Thiergart T."/>
            <person name="Pickel B."/>
            <person name="Atanasova L."/>
            <person name="Karlsson M."/>
            <person name="Huettel B."/>
            <person name="Barry K.W."/>
            <person name="Haridas S."/>
            <person name="Chen C."/>
            <person name="Bauer D."/>
            <person name="Andreopoulos W."/>
            <person name="Pangilinan J."/>
            <person name="LaButti K."/>
            <person name="Riley R."/>
            <person name="Lipzen A."/>
            <person name="Clum A."/>
            <person name="Drula E."/>
            <person name="Henrissat B."/>
            <person name="Kohler A."/>
            <person name="Grigoriev I.V."/>
            <person name="Martin F.M."/>
            <person name="Hacquard S."/>
        </authorList>
    </citation>
    <scope>NUCLEOTIDE SEQUENCE</scope>
    <source>
        <strain evidence="11">MPI-CAGE-CH-0235</strain>
    </source>
</reference>
<dbReference type="EMBL" id="JAGPNK010000003">
    <property type="protein sequence ID" value="KAH7325061.1"/>
    <property type="molecule type" value="Genomic_DNA"/>
</dbReference>
<dbReference type="InterPro" id="IPR036390">
    <property type="entry name" value="WH_DNA-bd_sf"/>
</dbReference>
<comment type="caution">
    <text evidence="11">The sequence shown here is derived from an EMBL/GenBank/DDBJ whole genome shotgun (WGS) entry which is preliminary data.</text>
</comment>
<dbReference type="GO" id="GO:0000156">
    <property type="term" value="F:phosphorelay response regulator activity"/>
    <property type="evidence" value="ECO:0007669"/>
    <property type="project" value="InterPro"/>
</dbReference>
<dbReference type="PANTHER" id="PTHR10015">
    <property type="entry name" value="HEAT SHOCK TRANSCRIPTION FACTOR"/>
    <property type="match status" value="1"/>
</dbReference>
<feature type="modified residue" description="4-aspartylphosphate" evidence="7">
    <location>
        <position position="410"/>
    </location>
</feature>
<keyword evidence="7" id="KW-0597">Phosphoprotein</keyword>
<evidence type="ECO:0000256" key="6">
    <source>
        <dbReference type="PIRNR" id="PIRNR002595"/>
    </source>
</evidence>
<feature type="region of interest" description="Disordered" evidence="9">
    <location>
        <begin position="304"/>
        <end position="349"/>
    </location>
</feature>
<feature type="compositionally biased region" description="Polar residues" evidence="9">
    <location>
        <begin position="525"/>
        <end position="536"/>
    </location>
</feature>
<organism evidence="11 12">
    <name type="scientific">Stachybotrys elegans</name>
    <dbReference type="NCBI Taxonomy" id="80388"/>
    <lineage>
        <taxon>Eukaryota</taxon>
        <taxon>Fungi</taxon>
        <taxon>Dikarya</taxon>
        <taxon>Ascomycota</taxon>
        <taxon>Pezizomycotina</taxon>
        <taxon>Sordariomycetes</taxon>
        <taxon>Hypocreomycetidae</taxon>
        <taxon>Hypocreales</taxon>
        <taxon>Stachybotryaceae</taxon>
        <taxon>Stachybotrys</taxon>
    </lineage>
</organism>
<dbReference type="FunFam" id="1.10.10.10:FF:000027">
    <property type="entry name" value="Heat shock transcription factor 1"/>
    <property type="match status" value="1"/>
</dbReference>
<keyword evidence="3 6" id="KW-0238">DNA-binding</keyword>
<dbReference type="Proteomes" id="UP000813444">
    <property type="component" value="Unassembled WGS sequence"/>
</dbReference>
<evidence type="ECO:0000256" key="5">
    <source>
        <dbReference type="ARBA" id="ARBA00023242"/>
    </source>
</evidence>
<evidence type="ECO:0000256" key="1">
    <source>
        <dbReference type="ARBA" id="ARBA00004123"/>
    </source>
</evidence>
<feature type="region of interest" description="Disordered" evidence="9">
    <location>
        <begin position="203"/>
        <end position="224"/>
    </location>
</feature>
<keyword evidence="4 6" id="KW-0804">Transcription</keyword>
<dbReference type="GO" id="GO:0003700">
    <property type="term" value="F:DNA-binding transcription factor activity"/>
    <property type="evidence" value="ECO:0007669"/>
    <property type="project" value="UniProtKB-UniRule"/>
</dbReference>
<evidence type="ECO:0000313" key="11">
    <source>
        <dbReference type="EMBL" id="KAH7325061.1"/>
    </source>
</evidence>
<evidence type="ECO:0000256" key="4">
    <source>
        <dbReference type="ARBA" id="ARBA00023163"/>
    </source>
</evidence>
<dbReference type="GO" id="GO:0006357">
    <property type="term" value="P:regulation of transcription by RNA polymerase II"/>
    <property type="evidence" value="ECO:0007669"/>
    <property type="project" value="UniProtKB-UniRule"/>
</dbReference>
<dbReference type="SUPFAM" id="SSF52172">
    <property type="entry name" value="CheY-like"/>
    <property type="match status" value="1"/>
</dbReference>
<keyword evidence="12" id="KW-1185">Reference proteome</keyword>
<feature type="compositionally biased region" description="Low complexity" evidence="9">
    <location>
        <begin position="319"/>
        <end position="329"/>
    </location>
</feature>
<keyword evidence="8" id="KW-0175">Coiled coil</keyword>
<dbReference type="CDD" id="cd17546">
    <property type="entry name" value="REC_hyHK_CKI1_RcsC-like"/>
    <property type="match status" value="1"/>
</dbReference>
<dbReference type="Gene3D" id="3.40.50.2300">
    <property type="match status" value="1"/>
</dbReference>
<feature type="coiled-coil region" evidence="8">
    <location>
        <begin position="145"/>
        <end position="172"/>
    </location>
</feature>
<dbReference type="InterPro" id="IPR000232">
    <property type="entry name" value="HSF_DNA-bd"/>
</dbReference>
<dbReference type="PRINTS" id="PR00056">
    <property type="entry name" value="HSFDOMAIN"/>
</dbReference>
<evidence type="ECO:0000256" key="2">
    <source>
        <dbReference type="ARBA" id="ARBA00023015"/>
    </source>
</evidence>
<dbReference type="InterPro" id="IPR036388">
    <property type="entry name" value="WH-like_DNA-bd_sf"/>
</dbReference>
<evidence type="ECO:0000256" key="8">
    <source>
        <dbReference type="SAM" id="Coils"/>
    </source>
</evidence>
<dbReference type="SMART" id="SM00415">
    <property type="entry name" value="HSF"/>
    <property type="match status" value="1"/>
</dbReference>
<dbReference type="SUPFAM" id="SSF46785">
    <property type="entry name" value="Winged helix' DNA-binding domain"/>
    <property type="match status" value="1"/>
</dbReference>